<sequence>MKTEDFSRLDNDTFYKGRYPKYANEIGIPGAISKELGKERGKGNGDQVTVNIQYRKGALPEIRQIKCPALPDFWTKYQPPPAWWTVPCRSFVRKVGQHHSRTA</sequence>
<name>A0A919XVG9_9BACL</name>
<accession>A0A919XVG9</accession>
<dbReference type="AlphaFoldDB" id="A0A919XVG9"/>
<dbReference type="EMBL" id="BORR01000031">
    <property type="protein sequence ID" value="GIO40041.1"/>
    <property type="molecule type" value="Genomic_DNA"/>
</dbReference>
<organism evidence="1 2">
    <name type="scientific">Paenibacillus antibioticophila</name>
    <dbReference type="NCBI Taxonomy" id="1274374"/>
    <lineage>
        <taxon>Bacteria</taxon>
        <taxon>Bacillati</taxon>
        <taxon>Bacillota</taxon>
        <taxon>Bacilli</taxon>
        <taxon>Bacillales</taxon>
        <taxon>Paenibacillaceae</taxon>
        <taxon>Paenibacillus</taxon>
    </lineage>
</organism>
<dbReference type="Proteomes" id="UP000681162">
    <property type="component" value="Unassembled WGS sequence"/>
</dbReference>
<keyword evidence="2" id="KW-1185">Reference proteome</keyword>
<proteinExistence type="predicted"/>
<evidence type="ECO:0000313" key="1">
    <source>
        <dbReference type="EMBL" id="GIO40041.1"/>
    </source>
</evidence>
<gene>
    <name evidence="1" type="ORF">J41TS12_49020</name>
</gene>
<comment type="caution">
    <text evidence="1">The sequence shown here is derived from an EMBL/GenBank/DDBJ whole genome shotgun (WGS) entry which is preliminary data.</text>
</comment>
<evidence type="ECO:0000313" key="2">
    <source>
        <dbReference type="Proteomes" id="UP000681162"/>
    </source>
</evidence>
<reference evidence="1 2" key="1">
    <citation type="submission" date="2021-03" db="EMBL/GenBank/DDBJ databases">
        <title>Antimicrobial resistance genes in bacteria isolated from Japanese honey, and their potential for conferring macrolide and lincosamide resistance in the American foulbrood pathogen Paenibacillus larvae.</title>
        <authorList>
            <person name="Okamoto M."/>
            <person name="Kumagai M."/>
            <person name="Kanamori H."/>
            <person name="Takamatsu D."/>
        </authorList>
    </citation>
    <scope>NUCLEOTIDE SEQUENCE [LARGE SCALE GENOMIC DNA]</scope>
    <source>
        <strain evidence="1 2">J41TS12</strain>
    </source>
</reference>
<protein>
    <submittedName>
        <fullName evidence="1">Uncharacterized protein</fullName>
    </submittedName>
</protein>